<dbReference type="Proteomes" id="UP000005206">
    <property type="component" value="Chromosome 5"/>
</dbReference>
<feature type="compositionally biased region" description="Basic and acidic residues" evidence="10">
    <location>
        <begin position="652"/>
        <end position="702"/>
    </location>
</feature>
<feature type="compositionally biased region" description="Basic and acidic residues" evidence="10">
    <location>
        <begin position="53"/>
        <end position="72"/>
    </location>
</feature>
<evidence type="ECO:0000256" key="10">
    <source>
        <dbReference type="SAM" id="MobiDB-lite"/>
    </source>
</evidence>
<dbReference type="GeneID" id="9667984"/>
<evidence type="ECO:0000256" key="3">
    <source>
        <dbReference type="ARBA" id="ARBA00022552"/>
    </source>
</evidence>
<dbReference type="HOGENOM" id="CLU_021322_5_2_1"/>
<dbReference type="SMART" id="SM00967">
    <property type="entry name" value="SpoU_sub_bind"/>
    <property type="match status" value="1"/>
</dbReference>
<dbReference type="OrthoDB" id="270651at2759"/>
<dbReference type="InterPro" id="IPR047261">
    <property type="entry name" value="MRM1_MeTrfase_dom"/>
</dbReference>
<feature type="compositionally biased region" description="Basic and acidic residues" evidence="10">
    <location>
        <begin position="123"/>
        <end position="141"/>
    </location>
</feature>
<feature type="region of interest" description="Disordered" evidence="10">
    <location>
        <begin position="175"/>
        <end position="299"/>
    </location>
</feature>
<dbReference type="OMA" id="IHANENR"/>
<evidence type="ECO:0000259" key="11">
    <source>
        <dbReference type="SMART" id="SM00967"/>
    </source>
</evidence>
<evidence type="ECO:0000256" key="2">
    <source>
        <dbReference type="ARBA" id="ARBA00007228"/>
    </source>
</evidence>
<keyword evidence="4" id="KW-0489">Methyltransferase</keyword>
<dbReference type="CDD" id="cd18105">
    <property type="entry name" value="SpoU-like_MRM1"/>
    <property type="match status" value="1"/>
</dbReference>
<dbReference type="EMBL" id="GG698899">
    <property type="protein sequence ID" value="EEU45500.1"/>
    <property type="molecule type" value="Genomic_DNA"/>
</dbReference>
<keyword evidence="6" id="KW-0949">S-adenosyl-L-methionine</keyword>
<dbReference type="VEuPathDB" id="FungiDB:NECHADRAFT_41813"/>
<evidence type="ECO:0000256" key="8">
    <source>
        <dbReference type="ARBA" id="ARBA00023128"/>
    </source>
</evidence>
<evidence type="ECO:0000313" key="13">
    <source>
        <dbReference type="Proteomes" id="UP000005206"/>
    </source>
</evidence>
<keyword evidence="13" id="KW-1185">Reference proteome</keyword>
<dbReference type="InterPro" id="IPR001537">
    <property type="entry name" value="SpoU_MeTrfase"/>
</dbReference>
<evidence type="ECO:0000256" key="6">
    <source>
        <dbReference type="ARBA" id="ARBA00022691"/>
    </source>
</evidence>
<evidence type="ECO:0000256" key="1">
    <source>
        <dbReference type="ARBA" id="ARBA00004173"/>
    </source>
</evidence>
<dbReference type="Pfam" id="PF08032">
    <property type="entry name" value="SpoU_sub_bind"/>
    <property type="match status" value="1"/>
</dbReference>
<dbReference type="InterPro" id="IPR029028">
    <property type="entry name" value="Alpha/beta_knot_MTases"/>
</dbReference>
<feature type="region of interest" description="Disordered" evidence="10">
    <location>
        <begin position="633"/>
        <end position="710"/>
    </location>
</feature>
<feature type="region of interest" description="Disordered" evidence="10">
    <location>
        <begin position="41"/>
        <end position="163"/>
    </location>
</feature>
<evidence type="ECO:0000256" key="7">
    <source>
        <dbReference type="ARBA" id="ARBA00022946"/>
    </source>
</evidence>
<dbReference type="Gene3D" id="3.40.1280.10">
    <property type="match status" value="1"/>
</dbReference>
<comment type="subcellular location">
    <subcellularLocation>
        <location evidence="1">Mitochondrion</location>
    </subcellularLocation>
</comment>
<feature type="compositionally biased region" description="Basic and acidic residues" evidence="10">
    <location>
        <begin position="186"/>
        <end position="279"/>
    </location>
</feature>
<keyword evidence="7" id="KW-0809">Transit peptide</keyword>
<dbReference type="InterPro" id="IPR029026">
    <property type="entry name" value="tRNA_m1G_MTases_N"/>
</dbReference>
<evidence type="ECO:0000256" key="5">
    <source>
        <dbReference type="ARBA" id="ARBA00022679"/>
    </source>
</evidence>
<dbReference type="SUPFAM" id="SSF75217">
    <property type="entry name" value="alpha/beta knot"/>
    <property type="match status" value="1"/>
</dbReference>
<reference evidence="12 13" key="1">
    <citation type="journal article" date="2009" name="PLoS Genet.">
        <title>The genome of Nectria haematococca: contribution of supernumerary chromosomes to gene expansion.</title>
        <authorList>
            <person name="Coleman J.J."/>
            <person name="Rounsley S.D."/>
            <person name="Rodriguez-Carres M."/>
            <person name="Kuo A."/>
            <person name="Wasmann C.C."/>
            <person name="Grimwood J."/>
            <person name="Schmutz J."/>
            <person name="Taga M."/>
            <person name="White G.J."/>
            <person name="Zhou S."/>
            <person name="Schwartz D.C."/>
            <person name="Freitag M."/>
            <person name="Ma L.J."/>
            <person name="Danchin E.G."/>
            <person name="Henrissat B."/>
            <person name="Coutinho P.M."/>
            <person name="Nelson D.R."/>
            <person name="Straney D."/>
            <person name="Napoli C.A."/>
            <person name="Barker B.M."/>
            <person name="Gribskov M."/>
            <person name="Rep M."/>
            <person name="Kroken S."/>
            <person name="Molnar I."/>
            <person name="Rensing C."/>
            <person name="Kennell J.C."/>
            <person name="Zamora J."/>
            <person name="Farman M.L."/>
            <person name="Selker E.U."/>
            <person name="Salamov A."/>
            <person name="Shapiro H."/>
            <person name="Pangilinan J."/>
            <person name="Lindquist E."/>
            <person name="Lamers C."/>
            <person name="Grigoriev I.V."/>
            <person name="Geiser D.M."/>
            <person name="Covert S.F."/>
            <person name="Temporini E."/>
            <person name="Vanetten H.D."/>
        </authorList>
    </citation>
    <scope>NUCLEOTIDE SEQUENCE [LARGE SCALE GENOMIC DNA]</scope>
    <source>
        <strain evidence="13">ATCC MYA-4622 / CBS 123669 / FGSC 9596 / NRRL 45880 / 77-13-4</strain>
    </source>
</reference>
<gene>
    <name evidence="12" type="ORF">NECHADRAFT_41813</name>
</gene>
<dbReference type="AlphaFoldDB" id="C7YRP8"/>
<keyword evidence="3" id="KW-0698">rRNA processing</keyword>
<accession>C7YRP8</accession>
<dbReference type="eggNOG" id="KOG0838">
    <property type="taxonomic scope" value="Eukaryota"/>
</dbReference>
<dbReference type="RefSeq" id="XP_003051213.1">
    <property type="nucleotide sequence ID" value="XM_003051167.1"/>
</dbReference>
<dbReference type="InterPro" id="IPR013123">
    <property type="entry name" value="SpoU_subst-bd"/>
</dbReference>
<feature type="domain" description="RNA 2-O ribose methyltransferase substrate binding" evidence="11">
    <location>
        <begin position="312"/>
        <end position="394"/>
    </location>
</feature>
<keyword evidence="5" id="KW-0808">Transferase</keyword>
<dbReference type="GO" id="GO:0003723">
    <property type="term" value="F:RNA binding"/>
    <property type="evidence" value="ECO:0007669"/>
    <property type="project" value="InterPro"/>
</dbReference>
<dbReference type="Pfam" id="PF00588">
    <property type="entry name" value="SpoU_methylase"/>
    <property type="match status" value="1"/>
</dbReference>
<dbReference type="PANTHER" id="PTHR46103:SF1">
    <property type="entry name" value="RRNA METHYLTRANSFERASE 1, MITOCHONDRIAL"/>
    <property type="match status" value="1"/>
</dbReference>
<name>C7YRP8_FUSV7</name>
<dbReference type="Gene3D" id="3.30.1330.30">
    <property type="match status" value="1"/>
</dbReference>
<keyword evidence="8" id="KW-0496">Mitochondrion</keyword>
<dbReference type="PANTHER" id="PTHR46103">
    <property type="entry name" value="RRNA METHYLTRANSFERASE 1, MITOCHONDRIAL"/>
    <property type="match status" value="1"/>
</dbReference>
<dbReference type="InParanoid" id="C7YRP8"/>
<feature type="compositionally biased region" description="Basic and acidic residues" evidence="10">
    <location>
        <begin position="83"/>
        <end position="102"/>
    </location>
</feature>
<organism evidence="12 13">
    <name type="scientific">Fusarium vanettenii (strain ATCC MYA-4622 / CBS 123669 / FGSC 9596 / NRRL 45880 / 77-13-4)</name>
    <name type="common">Fusarium solani subsp. pisi</name>
    <dbReference type="NCBI Taxonomy" id="660122"/>
    <lineage>
        <taxon>Eukaryota</taxon>
        <taxon>Fungi</taxon>
        <taxon>Dikarya</taxon>
        <taxon>Ascomycota</taxon>
        <taxon>Pezizomycotina</taxon>
        <taxon>Sordariomycetes</taxon>
        <taxon>Hypocreomycetidae</taxon>
        <taxon>Hypocreales</taxon>
        <taxon>Nectriaceae</taxon>
        <taxon>Fusarium</taxon>
        <taxon>Fusarium solani species complex</taxon>
        <taxon>Fusarium vanettenii</taxon>
    </lineage>
</organism>
<proteinExistence type="inferred from homology"/>
<evidence type="ECO:0000313" key="12">
    <source>
        <dbReference type="EMBL" id="EEU45500.1"/>
    </source>
</evidence>
<evidence type="ECO:0000256" key="4">
    <source>
        <dbReference type="ARBA" id="ARBA00022603"/>
    </source>
</evidence>
<dbReference type="STRING" id="660122.C7YRP8"/>
<dbReference type="SUPFAM" id="SSF55315">
    <property type="entry name" value="L30e-like"/>
    <property type="match status" value="1"/>
</dbReference>
<dbReference type="InterPro" id="IPR047182">
    <property type="entry name" value="MRM1"/>
</dbReference>
<protein>
    <recommendedName>
        <fullName evidence="9">rRNA methyltransferase 1, mitochondrial</fullName>
    </recommendedName>
</protein>
<dbReference type="InterPro" id="IPR029064">
    <property type="entry name" value="Ribosomal_eL30-like_sf"/>
</dbReference>
<dbReference type="KEGG" id="nhe:NECHADRAFT_41813"/>
<evidence type="ECO:0000256" key="9">
    <source>
        <dbReference type="ARBA" id="ARBA00034881"/>
    </source>
</evidence>
<sequence length="710" mass="80951">MFHPVQLRATALRRPLAGLFTPQPCPSRILVRAKSLSAIHRGMRNSEKAQFGDSRRPTRDSNESRDRDTFDRRARRRSPAPPIHRDTPTRRDEFMDKFKSRAQDNGGTRNWRQEQKLRKKLRKKDEEKRAKEEAGDEETGRRTRRKRFADPENEFGQKSFVHRMKYGDLKDVAAELPIKQFVQPRSFRETRNERRQRFDRSDRDSRPSYDATRSERRFDRSDNDSRSFQDASRSERRFDRSDRDSRSGYDATRSERRFDRSDRDTHSRQDRGRTDRWNDQDGDSAEGSAPKRGRKKEMMPMTIKYTTAASQFLYGRSVVKAALEQGRRKLYNLYIYGGENRRDNKDNTFLSRLAEKQGVPITIVPTEEQRLMDKMSMGRPHNGFVLEASPLPQLPIRSLGKLEETPARLGFHVALDFQTKEEEAINGTESFFRRANDVMPKPFVLLLNEIMDPGNLGGIIRTASYLGIDAVGITSRGSSTLTPVALKSAAGAVEEISLFTVDDPLRFIEDSRKAGWKTFAAVAPPDRKLVRKHGDKFISTDVIEANSPLNEHPCLLVLGNEGHGLSKPLKVAADYELSVPRFVQGSCIDSLNVSVAAGLLCHSFVKEPLVEAKPVQVKAPAKAPEPQVLVEAEEKAVEAEEQGVLLSSEGGEENKAEEVELEKADKEAKEETTEEKKTEEEKPEEKKPEEKKSEEKKPEETKAGNVEMMF</sequence>
<comment type="similarity">
    <text evidence="2">Belongs to the class IV-like SAM-binding methyltransferase superfamily. RNA methyltransferase TrmH family.</text>
</comment>
<dbReference type="FunFam" id="3.30.1330.30:FF:000035">
    <property type="entry name" value="TrmH family RNA methyltransferase"/>
    <property type="match status" value="1"/>
</dbReference>
<dbReference type="GO" id="GO:0016435">
    <property type="term" value="F:rRNA (guanine) methyltransferase activity"/>
    <property type="evidence" value="ECO:0007669"/>
    <property type="project" value="TreeGrafter"/>
</dbReference>
<dbReference type="GO" id="GO:0005739">
    <property type="term" value="C:mitochondrion"/>
    <property type="evidence" value="ECO:0007669"/>
    <property type="project" value="UniProtKB-SubCell"/>
</dbReference>